<keyword evidence="1" id="KW-0732">Signal</keyword>
<evidence type="ECO:0008006" key="4">
    <source>
        <dbReference type="Google" id="ProtNLM"/>
    </source>
</evidence>
<dbReference type="Gene3D" id="2.130.10.10">
    <property type="entry name" value="YVTN repeat-like/Quinoprotein amine dehydrogenase"/>
    <property type="match status" value="2"/>
</dbReference>
<evidence type="ECO:0000313" key="2">
    <source>
        <dbReference type="EMBL" id="PVI03975.1"/>
    </source>
</evidence>
<sequence>MHFPTHTILALTALAPLTEAHPRPPQDAKTGKAVYAITNSDNNSVLAMTIQADGKLGAGKLTATMGKGAVSMNAMGMSAPTDALVSQSALTLAGKHIFAVNAGSNTVSMLAISPDDPTQLRMVGNPAAVPGTFPNTVAASVKNSMVCVGTSGSRAGVSCGTFDQRNGIGEMRQISSFKLNQSDPPVGPTNTVSHTFFSADEMMLFTTVKGTGMANNTGFLSTVPVSMAANGDCEPMVGKEVRSSPNSTAVLFGSQAIPGANPPKIFATDASFGAAVLSVDSTGKAMTVGKGEIKGQMATCWAAISPATGTAFVSDVGVNHLVEMSLKDASIVDTIDLSKGASAMNPGMIDLRAAGNFLYALSPGNGTSQAAISVLDVKSKKLVQNADLGSLGVRNTAMGMAVLM</sequence>
<dbReference type="InterPro" id="IPR015943">
    <property type="entry name" value="WD40/YVTN_repeat-like_dom_sf"/>
</dbReference>
<dbReference type="AlphaFoldDB" id="A0A2V1E3F9"/>
<protein>
    <recommendedName>
        <fullName evidence="4">3-carboxymuconate cyclase</fullName>
    </recommendedName>
</protein>
<evidence type="ECO:0000256" key="1">
    <source>
        <dbReference type="SAM" id="SignalP"/>
    </source>
</evidence>
<dbReference type="InterPro" id="IPR011048">
    <property type="entry name" value="Haem_d1_sf"/>
</dbReference>
<proteinExistence type="predicted"/>
<dbReference type="STRING" id="97972.A0A2V1E3F9"/>
<dbReference type="OrthoDB" id="10006285at2759"/>
<dbReference type="Proteomes" id="UP000244855">
    <property type="component" value="Unassembled WGS sequence"/>
</dbReference>
<dbReference type="EMBL" id="KZ805325">
    <property type="protein sequence ID" value="PVI03975.1"/>
    <property type="molecule type" value="Genomic_DNA"/>
</dbReference>
<feature type="signal peptide" evidence="1">
    <location>
        <begin position="1"/>
        <end position="20"/>
    </location>
</feature>
<name>A0A2V1E3F9_9PLEO</name>
<feature type="chain" id="PRO_5016060299" description="3-carboxymuconate cyclase" evidence="1">
    <location>
        <begin position="21"/>
        <end position="404"/>
    </location>
</feature>
<keyword evidence="3" id="KW-1185">Reference proteome</keyword>
<reference evidence="2 3" key="1">
    <citation type="journal article" date="2018" name="Sci. Rep.">
        <title>Comparative genomics provides insights into the lifestyle and reveals functional heterogeneity of dark septate endophytic fungi.</title>
        <authorList>
            <person name="Knapp D.G."/>
            <person name="Nemeth J.B."/>
            <person name="Barry K."/>
            <person name="Hainaut M."/>
            <person name="Henrissat B."/>
            <person name="Johnson J."/>
            <person name="Kuo A."/>
            <person name="Lim J.H.P."/>
            <person name="Lipzen A."/>
            <person name="Nolan M."/>
            <person name="Ohm R.A."/>
            <person name="Tamas L."/>
            <person name="Grigoriev I.V."/>
            <person name="Spatafora J.W."/>
            <person name="Nagy L.G."/>
            <person name="Kovacs G.M."/>
        </authorList>
    </citation>
    <scope>NUCLEOTIDE SEQUENCE [LARGE SCALE GENOMIC DNA]</scope>
    <source>
        <strain evidence="2 3">DSE2036</strain>
    </source>
</reference>
<gene>
    <name evidence="2" type="ORF">DM02DRAFT_208054</name>
</gene>
<dbReference type="SUPFAM" id="SSF51004">
    <property type="entry name" value="C-terminal (heme d1) domain of cytochrome cd1-nitrite reductase"/>
    <property type="match status" value="1"/>
</dbReference>
<organism evidence="2 3">
    <name type="scientific">Periconia macrospinosa</name>
    <dbReference type="NCBI Taxonomy" id="97972"/>
    <lineage>
        <taxon>Eukaryota</taxon>
        <taxon>Fungi</taxon>
        <taxon>Dikarya</taxon>
        <taxon>Ascomycota</taxon>
        <taxon>Pezizomycotina</taxon>
        <taxon>Dothideomycetes</taxon>
        <taxon>Pleosporomycetidae</taxon>
        <taxon>Pleosporales</taxon>
        <taxon>Massarineae</taxon>
        <taxon>Periconiaceae</taxon>
        <taxon>Periconia</taxon>
    </lineage>
</organism>
<accession>A0A2V1E3F9</accession>
<evidence type="ECO:0000313" key="3">
    <source>
        <dbReference type="Proteomes" id="UP000244855"/>
    </source>
</evidence>